<dbReference type="Proteomes" id="UP001497457">
    <property type="component" value="Chromosome 34rd"/>
</dbReference>
<keyword evidence="1" id="KW-0472">Membrane</keyword>
<name>A0ABC9DNA5_9POAL</name>
<dbReference type="EMBL" id="OZ075144">
    <property type="protein sequence ID" value="CAL5042499.1"/>
    <property type="molecule type" value="Genomic_DNA"/>
</dbReference>
<gene>
    <name evidence="2" type="ORF">URODEC1_LOCUS87240</name>
</gene>
<evidence type="ECO:0000313" key="2">
    <source>
        <dbReference type="EMBL" id="CAL5042499.1"/>
    </source>
</evidence>
<organism evidence="2 3">
    <name type="scientific">Urochloa decumbens</name>
    <dbReference type="NCBI Taxonomy" id="240449"/>
    <lineage>
        <taxon>Eukaryota</taxon>
        <taxon>Viridiplantae</taxon>
        <taxon>Streptophyta</taxon>
        <taxon>Embryophyta</taxon>
        <taxon>Tracheophyta</taxon>
        <taxon>Spermatophyta</taxon>
        <taxon>Magnoliopsida</taxon>
        <taxon>Liliopsida</taxon>
        <taxon>Poales</taxon>
        <taxon>Poaceae</taxon>
        <taxon>PACMAD clade</taxon>
        <taxon>Panicoideae</taxon>
        <taxon>Panicodae</taxon>
        <taxon>Paniceae</taxon>
        <taxon>Melinidinae</taxon>
        <taxon>Urochloa</taxon>
    </lineage>
</organism>
<reference evidence="2 3" key="2">
    <citation type="submission" date="2024-10" db="EMBL/GenBank/DDBJ databases">
        <authorList>
            <person name="Ryan C."/>
        </authorList>
    </citation>
    <scope>NUCLEOTIDE SEQUENCE [LARGE SCALE GENOMIC DNA]</scope>
</reference>
<sequence>MRPPHTMARHQTIFDWGIEVLDLLVFIAGVATAAVAAVGVFSSGRVAIIFLGGMPTVFCLAVCFRLCSAAFLKKRVSPRAHADGDEEGGGIMLQGVGAHGPPTTTVATQVAVACQSGRRLLQGRRR</sequence>
<feature type="transmembrane region" description="Helical" evidence="1">
    <location>
        <begin position="20"/>
        <end position="41"/>
    </location>
</feature>
<keyword evidence="3" id="KW-1185">Reference proteome</keyword>
<dbReference type="AlphaFoldDB" id="A0ABC9DNA5"/>
<keyword evidence="1" id="KW-0812">Transmembrane</keyword>
<evidence type="ECO:0000256" key="1">
    <source>
        <dbReference type="SAM" id="Phobius"/>
    </source>
</evidence>
<proteinExistence type="predicted"/>
<evidence type="ECO:0000313" key="3">
    <source>
        <dbReference type="Proteomes" id="UP001497457"/>
    </source>
</evidence>
<protein>
    <submittedName>
        <fullName evidence="2">Uncharacterized protein</fullName>
    </submittedName>
</protein>
<accession>A0ABC9DNA5</accession>
<reference evidence="3" key="1">
    <citation type="submission" date="2024-06" db="EMBL/GenBank/DDBJ databases">
        <authorList>
            <person name="Ryan C."/>
        </authorList>
    </citation>
    <scope>NUCLEOTIDE SEQUENCE [LARGE SCALE GENOMIC DNA]</scope>
</reference>
<keyword evidence="1" id="KW-1133">Transmembrane helix</keyword>
<feature type="transmembrane region" description="Helical" evidence="1">
    <location>
        <begin position="47"/>
        <end position="72"/>
    </location>
</feature>